<dbReference type="InterPro" id="IPR013767">
    <property type="entry name" value="PAS_fold"/>
</dbReference>
<gene>
    <name evidence="2" type="ORF">G3I39_29915</name>
</gene>
<evidence type="ECO:0000313" key="3">
    <source>
        <dbReference type="Proteomes" id="UP000471648"/>
    </source>
</evidence>
<dbReference type="Proteomes" id="UP000471648">
    <property type="component" value="Unassembled WGS sequence"/>
</dbReference>
<evidence type="ECO:0000259" key="1">
    <source>
        <dbReference type="PROSITE" id="PS50112"/>
    </source>
</evidence>
<dbReference type="AlphaFoldDB" id="A0A6N9VMH2"/>
<organism evidence="2 3">
    <name type="scientific">Streptomyces microflavus</name>
    <name type="common">Streptomyces lipmanii</name>
    <dbReference type="NCBI Taxonomy" id="1919"/>
    <lineage>
        <taxon>Bacteria</taxon>
        <taxon>Bacillati</taxon>
        <taxon>Actinomycetota</taxon>
        <taxon>Actinomycetes</taxon>
        <taxon>Kitasatosporales</taxon>
        <taxon>Streptomycetaceae</taxon>
        <taxon>Streptomyces</taxon>
    </lineage>
</organism>
<dbReference type="Pfam" id="PF00989">
    <property type="entry name" value="PAS"/>
    <property type="match status" value="1"/>
</dbReference>
<evidence type="ECO:0000313" key="2">
    <source>
        <dbReference type="EMBL" id="NEB71251.1"/>
    </source>
</evidence>
<name>A0A6N9VMH2_STRMI</name>
<dbReference type="SUPFAM" id="SSF55785">
    <property type="entry name" value="PYP-like sensor domain (PAS domain)"/>
    <property type="match status" value="1"/>
</dbReference>
<dbReference type="InterPro" id="IPR035965">
    <property type="entry name" value="PAS-like_dom_sf"/>
</dbReference>
<feature type="domain" description="PAS" evidence="1">
    <location>
        <begin position="16"/>
        <end position="49"/>
    </location>
</feature>
<dbReference type="PROSITE" id="PS50112">
    <property type="entry name" value="PAS"/>
    <property type="match status" value="1"/>
</dbReference>
<reference evidence="2 3" key="1">
    <citation type="submission" date="2020-01" db="EMBL/GenBank/DDBJ databases">
        <title>Insect and environment-associated Actinomycetes.</title>
        <authorList>
            <person name="Currrie C."/>
            <person name="Chevrette M."/>
            <person name="Carlson C."/>
            <person name="Stubbendieck R."/>
            <person name="Wendt-Pienkowski E."/>
        </authorList>
    </citation>
    <scope>NUCLEOTIDE SEQUENCE [LARGE SCALE GENOMIC DNA]</scope>
    <source>
        <strain evidence="2 3">SID14438</strain>
    </source>
</reference>
<dbReference type="GO" id="GO:0006355">
    <property type="term" value="P:regulation of DNA-templated transcription"/>
    <property type="evidence" value="ECO:0007669"/>
    <property type="project" value="InterPro"/>
</dbReference>
<proteinExistence type="predicted"/>
<dbReference type="CDD" id="cd00130">
    <property type="entry name" value="PAS"/>
    <property type="match status" value="1"/>
</dbReference>
<comment type="caution">
    <text evidence="2">The sequence shown here is derived from an EMBL/GenBank/DDBJ whole genome shotgun (WGS) entry which is preliminary data.</text>
</comment>
<dbReference type="InterPro" id="IPR000014">
    <property type="entry name" value="PAS"/>
</dbReference>
<feature type="non-terminal residue" evidence="2">
    <location>
        <position position="49"/>
    </location>
</feature>
<protein>
    <submittedName>
        <fullName evidence="2">PAS domain-containing protein</fullName>
    </submittedName>
</protein>
<accession>A0A6N9VMH2</accession>
<sequence>MGASEASGGPPEGAAVALVDRRGIVAGWSRAAEGLLERPADEVLGRSVL</sequence>
<dbReference type="EMBL" id="JAAGME010001249">
    <property type="protein sequence ID" value="NEB71251.1"/>
    <property type="molecule type" value="Genomic_DNA"/>
</dbReference>